<dbReference type="OrthoDB" id="2292913at2"/>
<organism evidence="2 3">
    <name type="scientific">Secundilactobacillus paracollinoides</name>
    <dbReference type="NCBI Taxonomy" id="240427"/>
    <lineage>
        <taxon>Bacteria</taxon>
        <taxon>Bacillati</taxon>
        <taxon>Bacillota</taxon>
        <taxon>Bacilli</taxon>
        <taxon>Lactobacillales</taxon>
        <taxon>Lactobacillaceae</taxon>
        <taxon>Secundilactobacillus</taxon>
    </lineage>
</organism>
<sequence length="150" mass="17229">MIKGIRLALALGIFGTGMYTTTTQANAATWHSGTPASLHSGFWKASYEKYTYAQFTKSHIYLVMSDTATFTHPFYRHISHGYVIRMKDATAGTPMNPTGVKYRYLRVITSSKSKIKVSWSYSYSRYIKGHFKYTAYHREQHDKWFSPAKS</sequence>
<keyword evidence="1" id="KW-0732">Signal</keyword>
<keyword evidence="3" id="KW-1185">Reference proteome</keyword>
<accession>A0A1B2IWS2</accession>
<proteinExistence type="predicted"/>
<evidence type="ECO:0000256" key="1">
    <source>
        <dbReference type="SAM" id="SignalP"/>
    </source>
</evidence>
<dbReference type="EMBL" id="CP014924">
    <property type="protein sequence ID" value="ANZ66516.1"/>
    <property type="molecule type" value="Genomic_DNA"/>
</dbReference>
<evidence type="ECO:0000313" key="3">
    <source>
        <dbReference type="Proteomes" id="UP000093267"/>
    </source>
</evidence>
<evidence type="ECO:0000313" key="2">
    <source>
        <dbReference type="EMBL" id="ANZ66516.1"/>
    </source>
</evidence>
<protein>
    <submittedName>
        <fullName evidence="2">Uncharacterized protein</fullName>
    </submittedName>
</protein>
<dbReference type="Proteomes" id="UP000093267">
    <property type="component" value="Chromosome"/>
</dbReference>
<dbReference type="AlphaFoldDB" id="A0A1B2IWS2"/>
<dbReference type="KEGG" id="lpd:AYR62_13810"/>
<dbReference type="RefSeq" id="WP_054711959.1">
    <property type="nucleotide sequence ID" value="NZ_CP014912.1"/>
</dbReference>
<gene>
    <name evidence="2" type="ORF">AYR63_04790</name>
</gene>
<feature type="signal peptide" evidence="1">
    <location>
        <begin position="1"/>
        <end position="27"/>
    </location>
</feature>
<reference evidence="2 3" key="1">
    <citation type="submission" date="2016-03" db="EMBL/GenBank/DDBJ databases">
        <title>Pediococcus and Lactobacillus from brewery environment - whole genome sequencing and assembly.</title>
        <authorList>
            <person name="Behr J."/>
            <person name="Geissler A.J."/>
            <person name="Vogel R.F."/>
        </authorList>
    </citation>
    <scope>NUCLEOTIDE SEQUENCE [LARGE SCALE GENOMIC DNA]</scope>
    <source>
        <strain evidence="2 3">TMW 1.1995</strain>
    </source>
</reference>
<feature type="chain" id="PRO_5008539180" evidence="1">
    <location>
        <begin position="28"/>
        <end position="150"/>
    </location>
</feature>
<name>A0A1B2IWS2_9LACO</name>